<dbReference type="InterPro" id="IPR011032">
    <property type="entry name" value="GroES-like_sf"/>
</dbReference>
<dbReference type="PANTHER" id="PTHR11695">
    <property type="entry name" value="ALCOHOL DEHYDROGENASE RELATED"/>
    <property type="match status" value="1"/>
</dbReference>
<dbReference type="SMART" id="SM00829">
    <property type="entry name" value="PKS_ER"/>
    <property type="match status" value="1"/>
</dbReference>
<feature type="domain" description="Enoyl reductase (ER)" evidence="1">
    <location>
        <begin position="10"/>
        <end position="307"/>
    </location>
</feature>
<accession>A0A7K1U8L9</accession>
<keyword evidence="3" id="KW-1185">Reference proteome</keyword>
<sequence length="309" mass="33933">MKRIQFDRYGEASEMYMGDYELPQLKSNEVKIKVRAAAINPLDWKQRKGALKLFMSNRFPKGIGNDFSGIVEAVGKEVNNVRIGDEVFGTMDVKHPGAFAEALITPAGYISKKPSQISFSEASCLPIPCATAWAALFIKGNISKRSRVLINGCMGAVGAMAVQLARSKGAFVAGTCSENDMERAKDLGLNAVFNYADKNYWKNIKPFDLVFDTSGLMEPAIGFSMLNPKGKFVDINPTPKRMLRGLFSGKYRMTFATAGMSHLTEFADIAVKESLKAGIAKEIGFSEAIDIITKIEKGEKVKGRVVIRF</sequence>
<dbReference type="InterPro" id="IPR013149">
    <property type="entry name" value="ADH-like_C"/>
</dbReference>
<protein>
    <submittedName>
        <fullName evidence="2">Alcohol dehydrogenase catalytic domain-containing protein</fullName>
    </submittedName>
</protein>
<comment type="caution">
    <text evidence="2">The sequence shown here is derived from an EMBL/GenBank/DDBJ whole genome shotgun (WGS) entry which is preliminary data.</text>
</comment>
<dbReference type="Proteomes" id="UP000461730">
    <property type="component" value="Unassembled WGS sequence"/>
</dbReference>
<dbReference type="Pfam" id="PF00107">
    <property type="entry name" value="ADH_zinc_N"/>
    <property type="match status" value="1"/>
</dbReference>
<dbReference type="SUPFAM" id="SSF51735">
    <property type="entry name" value="NAD(P)-binding Rossmann-fold domains"/>
    <property type="match status" value="1"/>
</dbReference>
<dbReference type="InterPro" id="IPR013154">
    <property type="entry name" value="ADH-like_N"/>
</dbReference>
<dbReference type="EMBL" id="WRXN01000008">
    <property type="protein sequence ID" value="MVT10335.1"/>
    <property type="molecule type" value="Genomic_DNA"/>
</dbReference>
<evidence type="ECO:0000313" key="2">
    <source>
        <dbReference type="EMBL" id="MVT10335.1"/>
    </source>
</evidence>
<evidence type="ECO:0000313" key="3">
    <source>
        <dbReference type="Proteomes" id="UP000461730"/>
    </source>
</evidence>
<reference evidence="2 3" key="1">
    <citation type="submission" date="2019-12" db="EMBL/GenBank/DDBJ databases">
        <title>Chitinophaga sp. strain ysch24 (GDMCC 1.1355), whole genome shotgun sequence.</title>
        <authorList>
            <person name="Zhang X."/>
        </authorList>
    </citation>
    <scope>NUCLEOTIDE SEQUENCE [LARGE SCALE GENOMIC DNA]</scope>
    <source>
        <strain evidence="3">ysch24</strain>
    </source>
</reference>
<dbReference type="InterPro" id="IPR020843">
    <property type="entry name" value="ER"/>
</dbReference>
<gene>
    <name evidence="2" type="ORF">GO493_18830</name>
</gene>
<dbReference type="SUPFAM" id="SSF50129">
    <property type="entry name" value="GroES-like"/>
    <property type="match status" value="1"/>
</dbReference>
<dbReference type="InterPro" id="IPR050700">
    <property type="entry name" value="YIM1/Zinc_Alcohol_DH_Fams"/>
</dbReference>
<dbReference type="Gene3D" id="3.40.50.720">
    <property type="entry name" value="NAD(P)-binding Rossmann-like Domain"/>
    <property type="match status" value="1"/>
</dbReference>
<dbReference type="CDD" id="cd05289">
    <property type="entry name" value="MDR_like_2"/>
    <property type="match status" value="1"/>
</dbReference>
<dbReference type="Pfam" id="PF08240">
    <property type="entry name" value="ADH_N"/>
    <property type="match status" value="1"/>
</dbReference>
<name>A0A7K1U8L9_9BACT</name>
<dbReference type="InterPro" id="IPR036291">
    <property type="entry name" value="NAD(P)-bd_dom_sf"/>
</dbReference>
<organism evidence="2 3">
    <name type="scientific">Chitinophaga tropicalis</name>
    <dbReference type="NCBI Taxonomy" id="2683588"/>
    <lineage>
        <taxon>Bacteria</taxon>
        <taxon>Pseudomonadati</taxon>
        <taxon>Bacteroidota</taxon>
        <taxon>Chitinophagia</taxon>
        <taxon>Chitinophagales</taxon>
        <taxon>Chitinophagaceae</taxon>
        <taxon>Chitinophaga</taxon>
    </lineage>
</organism>
<dbReference type="Gene3D" id="3.90.180.10">
    <property type="entry name" value="Medium-chain alcohol dehydrogenases, catalytic domain"/>
    <property type="match status" value="1"/>
</dbReference>
<evidence type="ECO:0000259" key="1">
    <source>
        <dbReference type="SMART" id="SM00829"/>
    </source>
</evidence>
<dbReference type="AlphaFoldDB" id="A0A7K1U8L9"/>
<dbReference type="GO" id="GO:0016491">
    <property type="term" value="F:oxidoreductase activity"/>
    <property type="evidence" value="ECO:0007669"/>
    <property type="project" value="InterPro"/>
</dbReference>
<proteinExistence type="predicted"/>
<dbReference type="PANTHER" id="PTHR11695:SF648">
    <property type="entry name" value="ZINC-BINDING OXIDOREDUCTASE"/>
    <property type="match status" value="1"/>
</dbReference>